<feature type="region of interest" description="Disordered" evidence="5">
    <location>
        <begin position="124"/>
        <end position="150"/>
    </location>
</feature>
<dbReference type="PANTHER" id="PTHR21706">
    <property type="entry name" value="TRANSMEMBRANE PROTEIN 65"/>
    <property type="match status" value="1"/>
</dbReference>
<dbReference type="AlphaFoldDB" id="A0A674GJ67"/>
<feature type="compositionally biased region" description="Low complexity" evidence="5">
    <location>
        <begin position="130"/>
        <end position="139"/>
    </location>
</feature>
<dbReference type="InterPro" id="IPR019537">
    <property type="entry name" value="TMEM65"/>
</dbReference>
<dbReference type="GO" id="GO:0005739">
    <property type="term" value="C:mitochondrion"/>
    <property type="evidence" value="ECO:0007669"/>
    <property type="project" value="TreeGrafter"/>
</dbReference>
<sequence>MSAWLGRAALLLGRPGGPAAVPSSCLGSLRGPRCCCRRRPGSLRGGAEGLLLPRGSRALGTHPKKEPMEALNTAQGARDFIYSLHSTERSCLLRELHRFESIAIAQDPISARGGCQQYGETWAHQEPNGASSSAHSQAYHQKDAVPPANCPSTKYDRTHYLWPPLMAEAAGKPILCCGCYAEGRSSEKLEVAPPSPGQLRHVFFHNALPFVGFGFLDNAIMIAAGTQIELSIGVVLGISTMAAAALGNLVSDLAGLGLAGYVEALASRLGLSIPDLTPKQADMWQTRLSAHLSIDKAPNDCEKCQCRLEVMSCISRILLQGAGVKKTLQGLPCFQHLNGEGKCRLHMTCKWEVISLPSVSLPFTPASEAAVACSALAAFQFFPGRSQLLGKELQPPLQQQEKALLGAGFSCAGGSSTALLRSCCMKKV</sequence>
<organism evidence="6 7">
    <name type="scientific">Taeniopygia guttata</name>
    <name type="common">Zebra finch</name>
    <name type="synonym">Poephila guttata</name>
    <dbReference type="NCBI Taxonomy" id="59729"/>
    <lineage>
        <taxon>Eukaryota</taxon>
        <taxon>Metazoa</taxon>
        <taxon>Chordata</taxon>
        <taxon>Craniata</taxon>
        <taxon>Vertebrata</taxon>
        <taxon>Euteleostomi</taxon>
        <taxon>Archelosauria</taxon>
        <taxon>Archosauria</taxon>
        <taxon>Dinosauria</taxon>
        <taxon>Saurischia</taxon>
        <taxon>Theropoda</taxon>
        <taxon>Coelurosauria</taxon>
        <taxon>Aves</taxon>
        <taxon>Neognathae</taxon>
        <taxon>Neoaves</taxon>
        <taxon>Telluraves</taxon>
        <taxon>Australaves</taxon>
        <taxon>Passeriformes</taxon>
        <taxon>Passeroidea</taxon>
        <taxon>Estrildidae</taxon>
        <taxon>Estrildinae</taxon>
        <taxon>Taeniopygia</taxon>
    </lineage>
</organism>
<gene>
    <name evidence="6" type="primary">TMEM65</name>
</gene>
<accession>A0A674GJ67</accession>
<evidence type="ECO:0000256" key="5">
    <source>
        <dbReference type="SAM" id="MobiDB-lite"/>
    </source>
</evidence>
<evidence type="ECO:0000256" key="4">
    <source>
        <dbReference type="ARBA" id="ARBA00023136"/>
    </source>
</evidence>
<proteinExistence type="predicted"/>
<evidence type="ECO:0000256" key="2">
    <source>
        <dbReference type="ARBA" id="ARBA00022692"/>
    </source>
</evidence>
<dbReference type="Ensembl" id="ENSTGUT00000042230.1">
    <property type="protein sequence ID" value="ENSTGUP00000022844.1"/>
    <property type="gene ID" value="ENSTGUG00000012471.2"/>
</dbReference>
<dbReference type="GO" id="GO:1903779">
    <property type="term" value="P:regulation of cardiac conduction"/>
    <property type="evidence" value="ECO:0007669"/>
    <property type="project" value="TreeGrafter"/>
</dbReference>
<dbReference type="GeneTree" id="ENSGT00390000017802"/>
<evidence type="ECO:0000313" key="6">
    <source>
        <dbReference type="Ensembl" id="ENSTGUP00000022844.1"/>
    </source>
</evidence>
<name>A0A674GJ67_TAEGU</name>
<keyword evidence="4" id="KW-0472">Membrane</keyword>
<dbReference type="Pfam" id="PF10507">
    <property type="entry name" value="TMEM65"/>
    <property type="match status" value="1"/>
</dbReference>
<dbReference type="InParanoid" id="A0A674GJ67"/>
<keyword evidence="3" id="KW-1133">Transmembrane helix</keyword>
<protein>
    <submittedName>
        <fullName evidence="6">Transmembrane protein 65</fullName>
    </submittedName>
</protein>
<keyword evidence="7" id="KW-1185">Reference proteome</keyword>
<reference evidence="6" key="2">
    <citation type="submission" date="2025-08" db="UniProtKB">
        <authorList>
            <consortium name="Ensembl"/>
        </authorList>
    </citation>
    <scope>IDENTIFICATION</scope>
</reference>
<reference evidence="6 7" key="1">
    <citation type="journal article" date="2010" name="Nature">
        <title>The genome of a songbird.</title>
        <authorList>
            <person name="Warren W.C."/>
            <person name="Clayton D.F."/>
            <person name="Ellegren H."/>
            <person name="Arnold A.P."/>
            <person name="Hillier L.W."/>
            <person name="Kunstner A."/>
            <person name="Searle S."/>
            <person name="White S."/>
            <person name="Vilella A.J."/>
            <person name="Fairley S."/>
            <person name="Heger A."/>
            <person name="Kong L."/>
            <person name="Ponting C.P."/>
            <person name="Jarvis E.D."/>
            <person name="Mello C.V."/>
            <person name="Minx P."/>
            <person name="Lovell P."/>
            <person name="Velho T.A."/>
            <person name="Ferris M."/>
            <person name="Balakrishnan C.N."/>
            <person name="Sinha S."/>
            <person name="Blatti C."/>
            <person name="London S.E."/>
            <person name="Li Y."/>
            <person name="Lin Y.C."/>
            <person name="George J."/>
            <person name="Sweedler J."/>
            <person name="Southey B."/>
            <person name="Gunaratne P."/>
            <person name="Watson M."/>
            <person name="Nam K."/>
            <person name="Backstrom N."/>
            <person name="Smeds L."/>
            <person name="Nabholz B."/>
            <person name="Itoh Y."/>
            <person name="Whitney O."/>
            <person name="Pfenning A.R."/>
            <person name="Howard J."/>
            <person name="Volker M."/>
            <person name="Skinner B.M."/>
            <person name="Griffin D.K."/>
            <person name="Ye L."/>
            <person name="McLaren W.M."/>
            <person name="Flicek P."/>
            <person name="Quesada V."/>
            <person name="Velasco G."/>
            <person name="Lopez-Otin C."/>
            <person name="Puente X.S."/>
            <person name="Olender T."/>
            <person name="Lancet D."/>
            <person name="Smit A.F."/>
            <person name="Hubley R."/>
            <person name="Konkel M.K."/>
            <person name="Walker J.A."/>
            <person name="Batzer M.A."/>
            <person name="Gu W."/>
            <person name="Pollock D.D."/>
            <person name="Chen L."/>
            <person name="Cheng Z."/>
            <person name="Eichler E.E."/>
            <person name="Stapley J."/>
            <person name="Slate J."/>
            <person name="Ekblom R."/>
            <person name="Birkhead T."/>
            <person name="Burke T."/>
            <person name="Burt D."/>
            <person name="Scharff C."/>
            <person name="Adam I."/>
            <person name="Richard H."/>
            <person name="Sultan M."/>
            <person name="Soldatov A."/>
            <person name="Lehrach H."/>
            <person name="Edwards S.V."/>
            <person name="Yang S.P."/>
            <person name="Li X."/>
            <person name="Graves T."/>
            <person name="Fulton L."/>
            <person name="Nelson J."/>
            <person name="Chinwalla A."/>
            <person name="Hou S."/>
            <person name="Mardis E.R."/>
            <person name="Wilson R.K."/>
        </authorList>
    </citation>
    <scope>NUCLEOTIDE SEQUENCE [LARGE SCALE GENOMIC DNA]</scope>
</reference>
<reference evidence="6" key="3">
    <citation type="submission" date="2025-09" db="UniProtKB">
        <authorList>
            <consortium name="Ensembl"/>
        </authorList>
    </citation>
    <scope>IDENTIFICATION</scope>
</reference>
<dbReference type="GO" id="GO:0003231">
    <property type="term" value="P:cardiac ventricle development"/>
    <property type="evidence" value="ECO:0007669"/>
    <property type="project" value="TreeGrafter"/>
</dbReference>
<evidence type="ECO:0000313" key="7">
    <source>
        <dbReference type="Proteomes" id="UP000007754"/>
    </source>
</evidence>
<comment type="subcellular location">
    <subcellularLocation>
        <location evidence="1">Membrane</location>
        <topology evidence="1">Multi-pass membrane protein</topology>
    </subcellularLocation>
</comment>
<dbReference type="GO" id="GO:0016020">
    <property type="term" value="C:membrane"/>
    <property type="evidence" value="ECO:0007669"/>
    <property type="project" value="UniProtKB-SubCell"/>
</dbReference>
<evidence type="ECO:0000256" key="3">
    <source>
        <dbReference type="ARBA" id="ARBA00022989"/>
    </source>
</evidence>
<evidence type="ECO:0000256" key="1">
    <source>
        <dbReference type="ARBA" id="ARBA00004141"/>
    </source>
</evidence>
<keyword evidence="2" id="KW-0812">Transmembrane</keyword>
<dbReference type="PANTHER" id="PTHR21706:SF15">
    <property type="entry name" value="TRANSMEMBRANE PROTEIN 65"/>
    <property type="match status" value="1"/>
</dbReference>
<dbReference type="Proteomes" id="UP000007754">
    <property type="component" value="Chromosome 2"/>
</dbReference>